<dbReference type="VEuPathDB" id="FungiDB:MSYG_3773"/>
<evidence type="ECO:0000256" key="1">
    <source>
        <dbReference type="ARBA" id="ARBA00004123"/>
    </source>
</evidence>
<keyword evidence="8" id="KW-0539">Nucleus</keyword>
<evidence type="ECO:0000256" key="2">
    <source>
        <dbReference type="ARBA" id="ARBA00004496"/>
    </source>
</evidence>
<dbReference type="AlphaFoldDB" id="A0A1M8AB59"/>
<keyword evidence="5" id="KW-0678">Repressor</keyword>
<keyword evidence="11" id="KW-1185">Reference proteome</keyword>
<gene>
    <name evidence="10" type="ORF">MSYG_3773</name>
</gene>
<dbReference type="PANTHER" id="PTHR28246:SF1">
    <property type="entry name" value="G1-SPECIFIC TRANSCRIPTIONAL REPRESSOR WHI5-RELATED"/>
    <property type="match status" value="1"/>
</dbReference>
<feature type="compositionally biased region" description="Polar residues" evidence="9">
    <location>
        <begin position="127"/>
        <end position="137"/>
    </location>
</feature>
<dbReference type="GO" id="GO:0033309">
    <property type="term" value="C:SBF transcription complex"/>
    <property type="evidence" value="ECO:0007669"/>
    <property type="project" value="TreeGrafter"/>
</dbReference>
<feature type="region of interest" description="Disordered" evidence="9">
    <location>
        <begin position="1"/>
        <end position="20"/>
    </location>
</feature>
<organism evidence="10 11">
    <name type="scientific">Malassezia sympodialis (strain ATCC 42132)</name>
    <name type="common">Atopic eczema-associated yeast</name>
    <dbReference type="NCBI Taxonomy" id="1230383"/>
    <lineage>
        <taxon>Eukaryota</taxon>
        <taxon>Fungi</taxon>
        <taxon>Dikarya</taxon>
        <taxon>Basidiomycota</taxon>
        <taxon>Ustilaginomycotina</taxon>
        <taxon>Malasseziomycetes</taxon>
        <taxon>Malasseziales</taxon>
        <taxon>Malasseziaceae</taxon>
        <taxon>Malassezia</taxon>
    </lineage>
</organism>
<evidence type="ECO:0000313" key="10">
    <source>
        <dbReference type="EMBL" id="SHO79424.1"/>
    </source>
</evidence>
<sequence>MMSPEAHTPGGSKGKRHIPPEKMRALSLSNSLTTRLRFALFKVENGWTRQSLSEVENLYYRRHMSVVNTSPNNRGFLTPPDKHSWTRTLVANSHASPSPAQPYDQLIGSLDNSTYAEFWNRLDTNRHSPNQSKNAHVQTADAPMPAAAGTTLSCVSTERCFKPGPTPPPTSAVAQSDPVKTSDMHGASCTTDPSLAEKHAADDMSADDLIPKDSQPCKRFKQDAS</sequence>
<comment type="subcellular location">
    <subcellularLocation>
        <location evidence="2">Cytoplasm</location>
    </subcellularLocation>
    <subcellularLocation>
        <location evidence="1">Nucleus</location>
    </subcellularLocation>
</comment>
<feature type="region of interest" description="Disordered" evidence="9">
    <location>
        <begin position="160"/>
        <end position="225"/>
    </location>
</feature>
<evidence type="ECO:0000256" key="7">
    <source>
        <dbReference type="ARBA" id="ARBA00023163"/>
    </source>
</evidence>
<dbReference type="Pfam" id="PF08528">
    <property type="entry name" value="Whi5"/>
    <property type="match status" value="1"/>
</dbReference>
<dbReference type="GO" id="GO:0000082">
    <property type="term" value="P:G1/S transition of mitotic cell cycle"/>
    <property type="evidence" value="ECO:0007669"/>
    <property type="project" value="InterPro"/>
</dbReference>
<dbReference type="GO" id="GO:0005737">
    <property type="term" value="C:cytoplasm"/>
    <property type="evidence" value="ECO:0007669"/>
    <property type="project" value="UniProtKB-SubCell"/>
</dbReference>
<evidence type="ECO:0000256" key="6">
    <source>
        <dbReference type="ARBA" id="ARBA00023015"/>
    </source>
</evidence>
<dbReference type="OrthoDB" id="2359117at2759"/>
<dbReference type="InterPro" id="IPR013734">
    <property type="entry name" value="TF_Nrm1/Whi5"/>
</dbReference>
<dbReference type="PANTHER" id="PTHR28246">
    <property type="entry name" value="G1-SPECIFIC TRANSCRIPTIONAL REPRESSOR WHI5-RELATED"/>
    <property type="match status" value="1"/>
</dbReference>
<name>A0A1M8AB59_MALS4</name>
<proteinExistence type="inferred from homology"/>
<evidence type="ECO:0000256" key="5">
    <source>
        <dbReference type="ARBA" id="ARBA00022491"/>
    </source>
</evidence>
<feature type="region of interest" description="Disordered" evidence="9">
    <location>
        <begin position="124"/>
        <end position="144"/>
    </location>
</feature>
<keyword evidence="6" id="KW-0805">Transcription regulation</keyword>
<accession>A0A1M8AB59</accession>
<dbReference type="Proteomes" id="UP000186303">
    <property type="component" value="Chromosome 6"/>
</dbReference>
<keyword evidence="7" id="KW-0804">Transcription</keyword>
<evidence type="ECO:0000256" key="8">
    <source>
        <dbReference type="ARBA" id="ARBA00023242"/>
    </source>
</evidence>
<keyword evidence="4" id="KW-0963">Cytoplasm</keyword>
<evidence type="ECO:0000256" key="9">
    <source>
        <dbReference type="SAM" id="MobiDB-lite"/>
    </source>
</evidence>
<protein>
    <submittedName>
        <fullName evidence="10">Uncharacterized protein</fullName>
    </submittedName>
</protein>
<dbReference type="EMBL" id="LT671826">
    <property type="protein sequence ID" value="SHO79424.1"/>
    <property type="molecule type" value="Genomic_DNA"/>
</dbReference>
<reference evidence="11" key="1">
    <citation type="journal article" date="2017" name="Nucleic Acids Res.">
        <title>Proteogenomics produces comprehensive and highly accurate protein-coding gene annotation in a complete genome assembly of Malassezia sympodialis.</title>
        <authorList>
            <person name="Zhu Y."/>
            <person name="Engstroem P.G."/>
            <person name="Tellgren-Roth C."/>
            <person name="Baudo C.D."/>
            <person name="Kennell J.C."/>
            <person name="Sun S."/>
            <person name="Billmyre R.B."/>
            <person name="Schroeder M.S."/>
            <person name="Andersson A."/>
            <person name="Holm T."/>
            <person name="Sigurgeirsson B."/>
            <person name="Wu G."/>
            <person name="Sankaranarayanan S.R."/>
            <person name="Siddharthan R."/>
            <person name="Sanyal K."/>
            <person name="Lundeberg J."/>
            <person name="Nystedt B."/>
            <person name="Boekhout T."/>
            <person name="Dawson T.L. Jr."/>
            <person name="Heitman J."/>
            <person name="Scheynius A."/>
            <person name="Lehtioe J."/>
        </authorList>
    </citation>
    <scope>NUCLEOTIDE SEQUENCE [LARGE SCALE GENOMIC DNA]</scope>
    <source>
        <strain evidence="11">ATCC 42132</strain>
    </source>
</reference>
<evidence type="ECO:0000256" key="4">
    <source>
        <dbReference type="ARBA" id="ARBA00022490"/>
    </source>
</evidence>
<dbReference type="InterPro" id="IPR039198">
    <property type="entry name" value="Srl3/Whi5"/>
</dbReference>
<dbReference type="GO" id="GO:0003712">
    <property type="term" value="F:transcription coregulator activity"/>
    <property type="evidence" value="ECO:0007669"/>
    <property type="project" value="TreeGrafter"/>
</dbReference>
<evidence type="ECO:0000256" key="3">
    <source>
        <dbReference type="ARBA" id="ARBA00006922"/>
    </source>
</evidence>
<comment type="similarity">
    <text evidence="3">Belongs to the WHI5/NRM1 family.</text>
</comment>
<evidence type="ECO:0000313" key="11">
    <source>
        <dbReference type="Proteomes" id="UP000186303"/>
    </source>
</evidence>